<reference evidence="8" key="2">
    <citation type="submission" date="2025-09" db="UniProtKB">
        <authorList>
            <consortium name="Ensembl"/>
        </authorList>
    </citation>
    <scope>IDENTIFICATION</scope>
</reference>
<accession>A0A8C3S8R9</accession>
<evidence type="ECO:0000256" key="5">
    <source>
        <dbReference type="SAM" id="Coils"/>
    </source>
</evidence>
<dbReference type="InterPro" id="IPR017907">
    <property type="entry name" value="Znf_RING_CS"/>
</dbReference>
<dbReference type="PANTHER" id="PTHR24103">
    <property type="entry name" value="E3 UBIQUITIN-PROTEIN LIGASE TRIM"/>
    <property type="match status" value="1"/>
</dbReference>
<dbReference type="InterPro" id="IPR013083">
    <property type="entry name" value="Znf_RING/FYVE/PHD"/>
</dbReference>
<feature type="coiled-coil region" evidence="5">
    <location>
        <begin position="189"/>
        <end position="237"/>
    </location>
</feature>
<sequence length="401" mass="45209">MAAENPLESLQEEATCPVYLEYFTEPVSLECGHNFCRACISQCWEGSTTAASCPQCRETVQQRNLRQNRQLGNMVEIAKRLSLQAAKGAGGERVCERHQEALKLFCEEDQTPICVVCDRSRAHRAHTVVPIEEAAREYKEKIQAHLKTLRDEREKLLGLKATGEGNSQEFLTQTQTERQKIVSEFQQLRQFLEEQERLLLARLEKLDEEIERIQNENVRKRSEISRLSELISELEGKCQKPASEFLQVRLTEMCEKGKFQQPEEISPELEERVSGFSQKTIALLEALRKFKANVTLDPDTAHPQLVLSEDRKNVRQGDTRPGYWAVRDSPRGDISGRWRWGMGHSGLWGWPESLRGGREASALSLRGGSGLCSGGCVSSGLSSLTHPSLCDHCGLSIMPSL</sequence>
<evidence type="ECO:0000256" key="3">
    <source>
        <dbReference type="ARBA" id="ARBA00022833"/>
    </source>
</evidence>
<name>A0A8C3S8R9_CHESE</name>
<dbReference type="SUPFAM" id="SSF57850">
    <property type="entry name" value="RING/U-box"/>
    <property type="match status" value="1"/>
</dbReference>
<dbReference type="Gene3D" id="3.30.40.10">
    <property type="entry name" value="Zinc/RING finger domain, C3HC4 (zinc finger)"/>
    <property type="match status" value="1"/>
</dbReference>
<dbReference type="InterPro" id="IPR043136">
    <property type="entry name" value="B30.2/SPRY_sf"/>
</dbReference>
<organism evidence="8 9">
    <name type="scientific">Chelydra serpentina</name>
    <name type="common">Snapping turtle</name>
    <name type="synonym">Testudo serpentina</name>
    <dbReference type="NCBI Taxonomy" id="8475"/>
    <lineage>
        <taxon>Eukaryota</taxon>
        <taxon>Metazoa</taxon>
        <taxon>Chordata</taxon>
        <taxon>Craniata</taxon>
        <taxon>Vertebrata</taxon>
        <taxon>Euteleostomi</taxon>
        <taxon>Archelosauria</taxon>
        <taxon>Testudinata</taxon>
        <taxon>Testudines</taxon>
        <taxon>Cryptodira</taxon>
        <taxon>Durocryptodira</taxon>
        <taxon>Americhelydia</taxon>
        <taxon>Chelydroidea</taxon>
        <taxon>Chelydridae</taxon>
        <taxon>Chelydra</taxon>
    </lineage>
</organism>
<evidence type="ECO:0000259" key="7">
    <source>
        <dbReference type="PROSITE" id="PS50119"/>
    </source>
</evidence>
<evidence type="ECO:0000313" key="9">
    <source>
        <dbReference type="Proteomes" id="UP000694403"/>
    </source>
</evidence>
<dbReference type="InterPro" id="IPR000315">
    <property type="entry name" value="Znf_B-box"/>
</dbReference>
<dbReference type="Pfam" id="PF00643">
    <property type="entry name" value="zf-B_box"/>
    <property type="match status" value="1"/>
</dbReference>
<feature type="domain" description="RING-type" evidence="6">
    <location>
        <begin position="16"/>
        <end position="57"/>
    </location>
</feature>
<dbReference type="SUPFAM" id="SSF57845">
    <property type="entry name" value="B-box zinc-binding domain"/>
    <property type="match status" value="1"/>
</dbReference>
<dbReference type="Pfam" id="PF13765">
    <property type="entry name" value="PRY"/>
    <property type="match status" value="1"/>
</dbReference>
<evidence type="ECO:0000256" key="2">
    <source>
        <dbReference type="ARBA" id="ARBA00022771"/>
    </source>
</evidence>
<keyword evidence="5" id="KW-0175">Coiled coil</keyword>
<evidence type="ECO:0000256" key="4">
    <source>
        <dbReference type="PROSITE-ProRule" id="PRU00024"/>
    </source>
</evidence>
<dbReference type="GO" id="GO:0008270">
    <property type="term" value="F:zinc ion binding"/>
    <property type="evidence" value="ECO:0007669"/>
    <property type="project" value="UniProtKB-KW"/>
</dbReference>
<dbReference type="PROSITE" id="PS50119">
    <property type="entry name" value="ZF_BBOX"/>
    <property type="match status" value="1"/>
</dbReference>
<dbReference type="CDD" id="cd16594">
    <property type="entry name" value="RING-HC_TRIM7-like_C-IV"/>
    <property type="match status" value="1"/>
</dbReference>
<keyword evidence="2 4" id="KW-0863">Zinc-finger</keyword>
<feature type="domain" description="B box-type" evidence="7">
    <location>
        <begin position="90"/>
        <end position="131"/>
    </location>
</feature>
<dbReference type="Proteomes" id="UP000694403">
    <property type="component" value="Unplaced"/>
</dbReference>
<dbReference type="SMART" id="SM00184">
    <property type="entry name" value="RING"/>
    <property type="match status" value="1"/>
</dbReference>
<dbReference type="InterPro" id="IPR006574">
    <property type="entry name" value="PRY"/>
</dbReference>
<dbReference type="PRINTS" id="PR01407">
    <property type="entry name" value="BUTYPHLNCDUF"/>
</dbReference>
<proteinExistence type="predicted"/>
<dbReference type="PROSITE" id="PS50089">
    <property type="entry name" value="ZF_RING_2"/>
    <property type="match status" value="1"/>
</dbReference>
<keyword evidence="9" id="KW-1185">Reference proteome</keyword>
<dbReference type="InterPro" id="IPR003879">
    <property type="entry name" value="Butyrophylin_SPRY"/>
</dbReference>
<dbReference type="SUPFAM" id="SSF49899">
    <property type="entry name" value="Concanavalin A-like lectins/glucanases"/>
    <property type="match status" value="1"/>
</dbReference>
<dbReference type="AlphaFoldDB" id="A0A8C3S8R9"/>
<dbReference type="SMART" id="SM00336">
    <property type="entry name" value="BBOX"/>
    <property type="match status" value="1"/>
</dbReference>
<dbReference type="Gene3D" id="3.30.160.60">
    <property type="entry name" value="Classic Zinc Finger"/>
    <property type="match status" value="1"/>
</dbReference>
<keyword evidence="1" id="KW-0479">Metal-binding</keyword>
<dbReference type="CDD" id="cd19762">
    <property type="entry name" value="Bbox2_TRIM7-like"/>
    <property type="match status" value="1"/>
</dbReference>
<dbReference type="InterPro" id="IPR050143">
    <property type="entry name" value="TRIM/RBCC"/>
</dbReference>
<dbReference type="InterPro" id="IPR013320">
    <property type="entry name" value="ConA-like_dom_sf"/>
</dbReference>
<reference evidence="8" key="1">
    <citation type="submission" date="2025-08" db="UniProtKB">
        <authorList>
            <consortium name="Ensembl"/>
        </authorList>
    </citation>
    <scope>IDENTIFICATION</scope>
</reference>
<keyword evidence="3" id="KW-0862">Zinc</keyword>
<protein>
    <recommendedName>
        <fullName evidence="10">Zinc finger protein RFP</fullName>
    </recommendedName>
</protein>
<evidence type="ECO:0008006" key="10">
    <source>
        <dbReference type="Google" id="ProtNLM"/>
    </source>
</evidence>
<dbReference type="Gene3D" id="2.60.120.920">
    <property type="match status" value="1"/>
</dbReference>
<evidence type="ECO:0000259" key="6">
    <source>
        <dbReference type="PROSITE" id="PS50089"/>
    </source>
</evidence>
<dbReference type="InterPro" id="IPR001841">
    <property type="entry name" value="Znf_RING"/>
</dbReference>
<dbReference type="Pfam" id="PF15227">
    <property type="entry name" value="zf-C3HC4_4"/>
    <property type="match status" value="1"/>
</dbReference>
<evidence type="ECO:0000313" key="8">
    <source>
        <dbReference type="Ensembl" id="ENSCSRP00000010384.1"/>
    </source>
</evidence>
<dbReference type="PROSITE" id="PS00518">
    <property type="entry name" value="ZF_RING_1"/>
    <property type="match status" value="1"/>
</dbReference>
<evidence type="ECO:0000256" key="1">
    <source>
        <dbReference type="ARBA" id="ARBA00022723"/>
    </source>
</evidence>
<dbReference type="Ensembl" id="ENSCSRT00000010761.1">
    <property type="protein sequence ID" value="ENSCSRP00000010384.1"/>
    <property type="gene ID" value="ENSCSRG00000007637.1"/>
</dbReference>